<dbReference type="PANTHER" id="PTHR37017:SF11">
    <property type="entry name" value="ESTERASE_LIPASE_THIOESTERASE DOMAIN-CONTAINING PROTEIN"/>
    <property type="match status" value="1"/>
</dbReference>
<dbReference type="SUPFAM" id="SSF53474">
    <property type="entry name" value="alpha/beta-Hydrolases"/>
    <property type="match status" value="1"/>
</dbReference>
<dbReference type="RefSeq" id="WP_189908752.1">
    <property type="nucleotide sequence ID" value="NZ_BNCE01000035.1"/>
</dbReference>
<evidence type="ECO:0000259" key="1">
    <source>
        <dbReference type="Pfam" id="PF12697"/>
    </source>
</evidence>
<reference evidence="2 3" key="1">
    <citation type="submission" date="2019-06" db="EMBL/GenBank/DDBJ databases">
        <title>Sequencing the genomes of 1000 actinobacteria strains.</title>
        <authorList>
            <person name="Klenk H.-P."/>
        </authorList>
    </citation>
    <scope>NUCLEOTIDE SEQUENCE [LARGE SCALE GENOMIC DNA]</scope>
    <source>
        <strain evidence="2 3">DSM 41695</strain>
    </source>
</reference>
<accession>A0A561SGW2</accession>
<dbReference type="EMBL" id="VIWV01000002">
    <property type="protein sequence ID" value="TWF74105.1"/>
    <property type="molecule type" value="Genomic_DNA"/>
</dbReference>
<sequence>MVSTHSPTAVLVHGAFADTSTWSGVIAGLEQHGVRAIAVPNELRGGAYDGTRLAAFVRTLDGPVILVGHSYGGVVITEAAAQADNVRALVYVAAFVLEEGETPAEILHRYPETDLGKALEPVLLPGADGEQETWLRLEASSYPRLFAADVDEAQARVLAASQRPIHAAAFEEAAGPASWQRLPSRYLVATADECLHPDAQRAMAARVAERGAGAHASHAVTVSQPQAVVDLVLAALEA</sequence>
<dbReference type="Proteomes" id="UP000316603">
    <property type="component" value="Unassembled WGS sequence"/>
</dbReference>
<dbReference type="GO" id="GO:0003824">
    <property type="term" value="F:catalytic activity"/>
    <property type="evidence" value="ECO:0007669"/>
    <property type="project" value="UniProtKB-ARBA"/>
</dbReference>
<keyword evidence="3" id="KW-1185">Reference proteome</keyword>
<dbReference type="Gene3D" id="3.40.50.1820">
    <property type="entry name" value="alpha/beta hydrolase"/>
    <property type="match status" value="1"/>
</dbReference>
<gene>
    <name evidence="2" type="ORF">FHX78_12137</name>
</gene>
<dbReference type="InterPro" id="IPR052897">
    <property type="entry name" value="Sec-Metab_Biosynth_Hydrolase"/>
</dbReference>
<evidence type="ECO:0000313" key="3">
    <source>
        <dbReference type="Proteomes" id="UP000316603"/>
    </source>
</evidence>
<dbReference type="InterPro" id="IPR000073">
    <property type="entry name" value="AB_hydrolase_1"/>
</dbReference>
<proteinExistence type="predicted"/>
<dbReference type="Pfam" id="PF12697">
    <property type="entry name" value="Abhydrolase_6"/>
    <property type="match status" value="1"/>
</dbReference>
<protein>
    <submittedName>
        <fullName evidence="2">Pimeloyl-ACP methyl ester carboxylesterase</fullName>
    </submittedName>
</protein>
<dbReference type="PANTHER" id="PTHR37017">
    <property type="entry name" value="AB HYDROLASE-1 DOMAIN-CONTAINING PROTEIN-RELATED"/>
    <property type="match status" value="1"/>
</dbReference>
<dbReference type="AlphaFoldDB" id="A0A561SGW2"/>
<organism evidence="2 3">
    <name type="scientific">Streptomyces capillispiralis</name>
    <dbReference type="NCBI Taxonomy" id="68182"/>
    <lineage>
        <taxon>Bacteria</taxon>
        <taxon>Bacillati</taxon>
        <taxon>Actinomycetota</taxon>
        <taxon>Actinomycetes</taxon>
        <taxon>Kitasatosporales</taxon>
        <taxon>Streptomycetaceae</taxon>
        <taxon>Streptomyces</taxon>
    </lineage>
</organism>
<dbReference type="InterPro" id="IPR029058">
    <property type="entry name" value="AB_hydrolase_fold"/>
</dbReference>
<comment type="caution">
    <text evidence="2">The sequence shown here is derived from an EMBL/GenBank/DDBJ whole genome shotgun (WGS) entry which is preliminary data.</text>
</comment>
<name>A0A561SGW2_9ACTN</name>
<evidence type="ECO:0000313" key="2">
    <source>
        <dbReference type="EMBL" id="TWF74105.1"/>
    </source>
</evidence>
<feature type="domain" description="AB hydrolase-1" evidence="1">
    <location>
        <begin position="10"/>
        <end position="230"/>
    </location>
</feature>